<dbReference type="SUPFAM" id="SSF56672">
    <property type="entry name" value="DNA/RNA polymerases"/>
    <property type="match status" value="1"/>
</dbReference>
<dbReference type="InterPro" id="IPR013103">
    <property type="entry name" value="RVT_2"/>
</dbReference>
<dbReference type="InterPro" id="IPR057670">
    <property type="entry name" value="SH3_retrovirus"/>
</dbReference>
<feature type="domain" description="Retrovirus-related Pol polyprotein from transposon TNT 1-94-like beta-barrel" evidence="4">
    <location>
        <begin position="117"/>
        <end position="197"/>
    </location>
</feature>
<feature type="domain" description="Reverse transcriptase Ty1/copia-type" evidence="3">
    <location>
        <begin position="411"/>
        <end position="496"/>
    </location>
</feature>
<dbReference type="EMBL" id="OIVN01004301">
    <property type="protein sequence ID" value="SPD16559.1"/>
    <property type="molecule type" value="Genomic_DNA"/>
</dbReference>
<evidence type="ECO:0008006" key="7">
    <source>
        <dbReference type="Google" id="ProtNLM"/>
    </source>
</evidence>
<dbReference type="InterPro" id="IPR012337">
    <property type="entry name" value="RNaseH-like_sf"/>
</dbReference>
<dbReference type="PANTHER" id="PTHR11439">
    <property type="entry name" value="GAG-POL-RELATED RETROTRANSPOSON"/>
    <property type="match status" value="1"/>
</dbReference>
<dbReference type="GO" id="GO:0004190">
    <property type="term" value="F:aspartic-type endopeptidase activity"/>
    <property type="evidence" value="ECO:0007669"/>
    <property type="project" value="UniProtKB-KW"/>
</dbReference>
<sequence length="743" mass="84907">MMTIFNFQDLWDLIEDGLQEPPATGNSSWTDANQKEYKENLKKNATALRIIHQGKPGHESKECRFRCTRCKIPNHSKRDCWYRDKQEKNDANFVKDSQKDQLFYTCMSAEHETQDTWFPDSGCSSHMTMNSKSFVELDRSYSSVVKLGDGKLKKVEGKGTIAVNTNGGNRKFIHDVLYVPSLSQNLLSVGQLLRKGYSLLFDDGECTVYDKKHKLTVAKLTVRRTPQQNGVAERKNRTIEEMARSMLKGKGLPNMLWAEAVHTAVYILNCYSDESKGFRLLNPKSNKLVVSRNVIIDEMESWQWEDNLQETRNFEVPTLDFQDKSNSLPNPNSVEVPRTASSPNRSPNTALPSSDSTDAESPPRKMRSLSDIYQSCEFALFSSEPQTFEDAVKENVWANAMDEEIASIERNQTWELVDLPNGREVIGLKWIYKTKFNEDGSIQKHKARLVAKGYAQQLGVDFHETFAPVVRMKTIRTVLALAAQMELQVFQLDVKSKCEPSLYVKHDGTGDFLVVCLYVDDLIYMGTNMKMVEDFRRAMMKEYEMTDLGLMKYFLACKPVSTPMSSNEKLQQNDAPEKADAKAYQSLVGSLIYLTNTRPDIVHSVSLISRFMNQPSKLHYATAKRILRYLQGTKKLAEAEYIAANDAACEAVWLRKILLDLQQKIEKPTVCDNMSAIAMTKNPVFHARTKHIELRHHFIRDLVSQGEIQLKFISTNDQPTDILTKTATVDKIEWFKKFLKITN</sequence>
<dbReference type="Pfam" id="PF22936">
    <property type="entry name" value="Pol_BBD"/>
    <property type="match status" value="1"/>
</dbReference>
<keyword evidence="1" id="KW-0064">Aspartyl protease</keyword>
<dbReference type="InterPro" id="IPR043502">
    <property type="entry name" value="DNA/RNA_pol_sf"/>
</dbReference>
<dbReference type="Gene3D" id="3.30.420.10">
    <property type="entry name" value="Ribonuclease H-like superfamily/Ribonuclease H"/>
    <property type="match status" value="1"/>
</dbReference>
<evidence type="ECO:0000259" key="4">
    <source>
        <dbReference type="Pfam" id="PF22936"/>
    </source>
</evidence>
<protein>
    <recommendedName>
        <fullName evidence="7">Integrase catalytic domain-containing protein</fullName>
    </recommendedName>
</protein>
<evidence type="ECO:0000313" key="6">
    <source>
        <dbReference type="EMBL" id="SPD16559.1"/>
    </source>
</evidence>
<evidence type="ECO:0000259" key="5">
    <source>
        <dbReference type="Pfam" id="PF25597"/>
    </source>
</evidence>
<feature type="compositionally biased region" description="Polar residues" evidence="2">
    <location>
        <begin position="324"/>
        <end position="356"/>
    </location>
</feature>
<dbReference type="GO" id="GO:0003676">
    <property type="term" value="F:nucleic acid binding"/>
    <property type="evidence" value="ECO:0007669"/>
    <property type="project" value="InterPro"/>
</dbReference>
<reference evidence="6" key="1">
    <citation type="submission" date="2018-02" db="EMBL/GenBank/DDBJ databases">
        <authorList>
            <person name="Cohen D.B."/>
            <person name="Kent A.D."/>
        </authorList>
    </citation>
    <scope>NUCLEOTIDE SEQUENCE</scope>
</reference>
<keyword evidence="1" id="KW-0645">Protease</keyword>
<feature type="domain" description="Reverse transcriptase Ty1/copia-type" evidence="3">
    <location>
        <begin position="497"/>
        <end position="556"/>
    </location>
</feature>
<proteinExistence type="predicted"/>
<dbReference type="Pfam" id="PF25597">
    <property type="entry name" value="SH3_retrovirus"/>
    <property type="match status" value="1"/>
</dbReference>
<gene>
    <name evidence="6" type="ORF">FSB_LOCUS44441</name>
</gene>
<name>A0A2N9HY07_FAGSY</name>
<dbReference type="AlphaFoldDB" id="A0A2N9HY07"/>
<dbReference type="Pfam" id="PF07727">
    <property type="entry name" value="RVT_2"/>
    <property type="match status" value="2"/>
</dbReference>
<dbReference type="CDD" id="cd09272">
    <property type="entry name" value="RNase_HI_RT_Ty1"/>
    <property type="match status" value="1"/>
</dbReference>
<dbReference type="InterPro" id="IPR054722">
    <property type="entry name" value="PolX-like_BBD"/>
</dbReference>
<organism evidence="6">
    <name type="scientific">Fagus sylvatica</name>
    <name type="common">Beechnut</name>
    <dbReference type="NCBI Taxonomy" id="28930"/>
    <lineage>
        <taxon>Eukaryota</taxon>
        <taxon>Viridiplantae</taxon>
        <taxon>Streptophyta</taxon>
        <taxon>Embryophyta</taxon>
        <taxon>Tracheophyta</taxon>
        <taxon>Spermatophyta</taxon>
        <taxon>Magnoliopsida</taxon>
        <taxon>eudicotyledons</taxon>
        <taxon>Gunneridae</taxon>
        <taxon>Pentapetalae</taxon>
        <taxon>rosids</taxon>
        <taxon>fabids</taxon>
        <taxon>Fagales</taxon>
        <taxon>Fagaceae</taxon>
        <taxon>Fagus</taxon>
    </lineage>
</organism>
<dbReference type="PANTHER" id="PTHR11439:SF483">
    <property type="entry name" value="PEPTIDE SYNTHASE GLIP-LIKE, PUTATIVE (AFU_ORTHOLOGUE AFUA_3G12920)-RELATED"/>
    <property type="match status" value="1"/>
</dbReference>
<evidence type="ECO:0000256" key="1">
    <source>
        <dbReference type="ARBA" id="ARBA00022750"/>
    </source>
</evidence>
<feature type="region of interest" description="Disordered" evidence="2">
    <location>
        <begin position="318"/>
        <end position="366"/>
    </location>
</feature>
<dbReference type="SUPFAM" id="SSF53098">
    <property type="entry name" value="Ribonuclease H-like"/>
    <property type="match status" value="1"/>
</dbReference>
<dbReference type="InterPro" id="IPR036397">
    <property type="entry name" value="RNaseH_sf"/>
</dbReference>
<evidence type="ECO:0000259" key="3">
    <source>
        <dbReference type="Pfam" id="PF07727"/>
    </source>
</evidence>
<keyword evidence="1" id="KW-0378">Hydrolase</keyword>
<evidence type="ECO:0000256" key="2">
    <source>
        <dbReference type="SAM" id="MobiDB-lite"/>
    </source>
</evidence>
<feature type="domain" description="Retroviral polymerase SH3-like" evidence="5">
    <location>
        <begin position="267"/>
        <end position="307"/>
    </location>
</feature>
<accession>A0A2N9HY07</accession>